<dbReference type="SUPFAM" id="SSF48008">
    <property type="entry name" value="GntR ligand-binding domain-like"/>
    <property type="match status" value="1"/>
</dbReference>
<feature type="domain" description="GntR C-terminal" evidence="4">
    <location>
        <begin position="28"/>
        <end position="90"/>
    </location>
</feature>
<dbReference type="InterPro" id="IPR008920">
    <property type="entry name" value="TF_FadR/GntR_C"/>
</dbReference>
<gene>
    <name evidence="5" type="ORF">E6K71_06640</name>
</gene>
<keyword evidence="1" id="KW-0805">Transcription regulation</keyword>
<dbReference type="GO" id="GO:0003677">
    <property type="term" value="F:DNA binding"/>
    <property type="evidence" value="ECO:0007669"/>
    <property type="project" value="UniProtKB-KW"/>
</dbReference>
<organism evidence="5 6">
    <name type="scientific">Eiseniibacteriota bacterium</name>
    <dbReference type="NCBI Taxonomy" id="2212470"/>
    <lineage>
        <taxon>Bacteria</taxon>
        <taxon>Candidatus Eiseniibacteriota</taxon>
    </lineage>
</organism>
<dbReference type="Pfam" id="PF07729">
    <property type="entry name" value="FCD"/>
    <property type="match status" value="1"/>
</dbReference>
<reference evidence="5 6" key="1">
    <citation type="journal article" date="2019" name="Nat. Microbiol.">
        <title>Mediterranean grassland soil C-N compound turnover is dependent on rainfall and depth, and is mediated by genomically divergent microorganisms.</title>
        <authorList>
            <person name="Diamond S."/>
            <person name="Andeer P.F."/>
            <person name="Li Z."/>
            <person name="Crits-Christoph A."/>
            <person name="Burstein D."/>
            <person name="Anantharaman K."/>
            <person name="Lane K.R."/>
            <person name="Thomas B.C."/>
            <person name="Pan C."/>
            <person name="Northen T.R."/>
            <person name="Banfield J.F."/>
        </authorList>
    </citation>
    <scope>NUCLEOTIDE SEQUENCE [LARGE SCALE GENOMIC DNA]</scope>
    <source>
        <strain evidence="5">WS_1</strain>
    </source>
</reference>
<name>A0A538SBP8_UNCEI</name>
<evidence type="ECO:0000259" key="4">
    <source>
        <dbReference type="Pfam" id="PF07729"/>
    </source>
</evidence>
<evidence type="ECO:0000313" key="5">
    <source>
        <dbReference type="EMBL" id="TMQ48788.1"/>
    </source>
</evidence>
<accession>A0A538SBP8</accession>
<dbReference type="AlphaFoldDB" id="A0A538SBP8"/>
<sequence length="124" mass="14505">MLARRLLNFYGLRLYTVYNERVPSIRPLLSRCDNPRLLETIRTLKYHAQRYESAYMRHSGRIIRSAEQHRAILRALREGNLDPAARLLEANWKISQNVLLPWLREQEASRESSAFGTPPSRKGS</sequence>
<evidence type="ECO:0000256" key="2">
    <source>
        <dbReference type="ARBA" id="ARBA00023125"/>
    </source>
</evidence>
<dbReference type="Gene3D" id="1.20.120.530">
    <property type="entry name" value="GntR ligand-binding domain-like"/>
    <property type="match status" value="1"/>
</dbReference>
<dbReference type="Proteomes" id="UP000316292">
    <property type="component" value="Unassembled WGS sequence"/>
</dbReference>
<evidence type="ECO:0000256" key="3">
    <source>
        <dbReference type="ARBA" id="ARBA00023163"/>
    </source>
</evidence>
<keyword evidence="3" id="KW-0804">Transcription</keyword>
<proteinExistence type="predicted"/>
<dbReference type="EMBL" id="VBOR01000066">
    <property type="protein sequence ID" value="TMQ48788.1"/>
    <property type="molecule type" value="Genomic_DNA"/>
</dbReference>
<evidence type="ECO:0000313" key="6">
    <source>
        <dbReference type="Proteomes" id="UP000316292"/>
    </source>
</evidence>
<evidence type="ECO:0000256" key="1">
    <source>
        <dbReference type="ARBA" id="ARBA00023015"/>
    </source>
</evidence>
<comment type="caution">
    <text evidence="5">The sequence shown here is derived from an EMBL/GenBank/DDBJ whole genome shotgun (WGS) entry which is preliminary data.</text>
</comment>
<keyword evidence="2" id="KW-0238">DNA-binding</keyword>
<protein>
    <submittedName>
        <fullName evidence="5">FCD domain-containing protein</fullName>
    </submittedName>
</protein>
<dbReference type="InterPro" id="IPR011711">
    <property type="entry name" value="GntR_C"/>
</dbReference>